<dbReference type="SUPFAM" id="SSF49899">
    <property type="entry name" value="Concanavalin A-like lectins/glucanases"/>
    <property type="match status" value="1"/>
</dbReference>
<dbReference type="Proteomes" id="UP000261480">
    <property type="component" value="Unplaced"/>
</dbReference>
<evidence type="ECO:0000256" key="7">
    <source>
        <dbReference type="SAM" id="Coils"/>
    </source>
</evidence>
<dbReference type="InterPro" id="IPR001870">
    <property type="entry name" value="B30.2/SPRY"/>
</dbReference>
<proteinExistence type="predicted"/>
<dbReference type="Ensembl" id="ENSPMET00000023317.1">
    <property type="protein sequence ID" value="ENSPMEP00000015130.1"/>
    <property type="gene ID" value="ENSPMEG00000000766.1"/>
</dbReference>
<evidence type="ECO:0000256" key="5">
    <source>
        <dbReference type="ARBA" id="ARBA00022859"/>
    </source>
</evidence>
<evidence type="ECO:0000313" key="10">
    <source>
        <dbReference type="Ensembl" id="ENSPMEP00000015130.1"/>
    </source>
</evidence>
<dbReference type="Pfam" id="PF15227">
    <property type="entry name" value="zf-C3HC4_4"/>
    <property type="match status" value="1"/>
</dbReference>
<keyword evidence="7" id="KW-0175">Coiled coil</keyword>
<organism evidence="10 11">
    <name type="scientific">Poecilia mexicana</name>
    <dbReference type="NCBI Taxonomy" id="48701"/>
    <lineage>
        <taxon>Eukaryota</taxon>
        <taxon>Metazoa</taxon>
        <taxon>Chordata</taxon>
        <taxon>Craniata</taxon>
        <taxon>Vertebrata</taxon>
        <taxon>Euteleostomi</taxon>
        <taxon>Actinopterygii</taxon>
        <taxon>Neopterygii</taxon>
        <taxon>Teleostei</taxon>
        <taxon>Neoteleostei</taxon>
        <taxon>Acanthomorphata</taxon>
        <taxon>Ovalentaria</taxon>
        <taxon>Atherinomorphae</taxon>
        <taxon>Cyprinodontiformes</taxon>
        <taxon>Poeciliidae</taxon>
        <taxon>Poeciliinae</taxon>
        <taxon>Poecilia</taxon>
    </lineage>
</organism>
<feature type="domain" description="RING-type" evidence="8">
    <location>
        <begin position="22"/>
        <end position="65"/>
    </location>
</feature>
<keyword evidence="5" id="KW-0391">Immunity</keyword>
<evidence type="ECO:0000256" key="1">
    <source>
        <dbReference type="ARBA" id="ARBA00022588"/>
    </source>
</evidence>
<dbReference type="SMART" id="SM00184">
    <property type="entry name" value="RING"/>
    <property type="match status" value="1"/>
</dbReference>
<dbReference type="AlphaFoldDB" id="A0A3B3XJH1"/>
<dbReference type="Pfam" id="PF25600">
    <property type="entry name" value="TRIM_CC"/>
    <property type="match status" value="1"/>
</dbReference>
<dbReference type="GO" id="GO:0005737">
    <property type="term" value="C:cytoplasm"/>
    <property type="evidence" value="ECO:0007669"/>
    <property type="project" value="UniProtKB-ARBA"/>
</dbReference>
<sequence>SSQRCSGEAGRGVQLDQGNLSCSICLDFLKDPVTIPCGHSYCMDCIKDFWDGENQRRLHSCPQCRKEFLRRPVLEKNIMLAALVEDLKKETEVSRVKDVQEKLEQEITELKRKDAELEQLSHTEDHTQFLLNYPSLPALRESTHSSSINIRPLRHFEDVTAAVSELRDKLQDILRDAWRKNSLVVTEVDVLLSEPEPKTRVGFLQHFQDISLQPNTANRYLLLSEGNRKVTLLDQQQFYPDHPERFTDYQQVLSVESLTGRCYWEVEWSAGGVDIAVSYKNISIEEEFGFNDKSWSLYCDTNSYTFYHNRVQTPVSGPVSSRIGVYLDHRAGILCFYSVSKTMTLLHRVQTRFTQPLHAGVRLYSLLFSSGGDSAEFIKLK</sequence>
<dbReference type="InterPro" id="IPR006574">
    <property type="entry name" value="PRY"/>
</dbReference>
<dbReference type="InterPro" id="IPR043136">
    <property type="entry name" value="B30.2/SPRY_sf"/>
</dbReference>
<evidence type="ECO:0000256" key="3">
    <source>
        <dbReference type="ARBA" id="ARBA00022771"/>
    </source>
</evidence>
<evidence type="ECO:0000259" key="8">
    <source>
        <dbReference type="PROSITE" id="PS50089"/>
    </source>
</evidence>
<dbReference type="InterPro" id="IPR013083">
    <property type="entry name" value="Znf_RING/FYVE/PHD"/>
</dbReference>
<keyword evidence="2" id="KW-0479">Metal-binding</keyword>
<dbReference type="InterPro" id="IPR013320">
    <property type="entry name" value="ConA-like_dom_sf"/>
</dbReference>
<name>A0A3B3XJH1_9TELE</name>
<dbReference type="Pfam" id="PF00622">
    <property type="entry name" value="SPRY"/>
    <property type="match status" value="1"/>
</dbReference>
<dbReference type="PANTHER" id="PTHR25465">
    <property type="entry name" value="B-BOX DOMAIN CONTAINING"/>
    <property type="match status" value="1"/>
</dbReference>
<dbReference type="InterPro" id="IPR001841">
    <property type="entry name" value="Znf_RING"/>
</dbReference>
<feature type="coiled-coil region" evidence="7">
    <location>
        <begin position="93"/>
        <end position="123"/>
    </location>
</feature>
<dbReference type="CDD" id="cd16040">
    <property type="entry name" value="SPRY_PRY_SNTX"/>
    <property type="match status" value="1"/>
</dbReference>
<evidence type="ECO:0000259" key="9">
    <source>
        <dbReference type="PROSITE" id="PS50188"/>
    </source>
</evidence>
<reference evidence="10" key="1">
    <citation type="submission" date="2025-08" db="UniProtKB">
        <authorList>
            <consortium name="Ensembl"/>
        </authorList>
    </citation>
    <scope>IDENTIFICATION</scope>
</reference>
<dbReference type="Pfam" id="PF13765">
    <property type="entry name" value="PRY"/>
    <property type="match status" value="1"/>
</dbReference>
<evidence type="ECO:0000256" key="4">
    <source>
        <dbReference type="ARBA" id="ARBA00022833"/>
    </source>
</evidence>
<evidence type="ECO:0000256" key="2">
    <source>
        <dbReference type="ARBA" id="ARBA00022723"/>
    </source>
</evidence>
<keyword evidence="11" id="KW-1185">Reference proteome</keyword>
<reference evidence="10" key="2">
    <citation type="submission" date="2025-09" db="UniProtKB">
        <authorList>
            <consortium name="Ensembl"/>
        </authorList>
    </citation>
    <scope>IDENTIFICATION</scope>
</reference>
<dbReference type="InterPro" id="IPR058030">
    <property type="entry name" value="TRIM8/14/16/25/29/45/65_CC"/>
</dbReference>
<dbReference type="SUPFAM" id="SSF57850">
    <property type="entry name" value="RING/U-box"/>
    <property type="match status" value="1"/>
</dbReference>
<dbReference type="SMART" id="SM00589">
    <property type="entry name" value="PRY"/>
    <property type="match status" value="1"/>
</dbReference>
<dbReference type="InterPro" id="IPR003877">
    <property type="entry name" value="SPRY_dom"/>
</dbReference>
<evidence type="ECO:0000256" key="6">
    <source>
        <dbReference type="PROSITE-ProRule" id="PRU00175"/>
    </source>
</evidence>
<dbReference type="PROSITE" id="PS50188">
    <property type="entry name" value="B302_SPRY"/>
    <property type="match status" value="1"/>
</dbReference>
<keyword evidence="1" id="KW-0399">Innate immunity</keyword>
<dbReference type="GO" id="GO:0045087">
    <property type="term" value="P:innate immune response"/>
    <property type="evidence" value="ECO:0007669"/>
    <property type="project" value="UniProtKB-KW"/>
</dbReference>
<dbReference type="PRINTS" id="PR01407">
    <property type="entry name" value="BUTYPHLNCDUF"/>
</dbReference>
<dbReference type="PROSITE" id="PS00518">
    <property type="entry name" value="ZF_RING_1"/>
    <property type="match status" value="1"/>
</dbReference>
<dbReference type="GO" id="GO:0008270">
    <property type="term" value="F:zinc ion binding"/>
    <property type="evidence" value="ECO:0007669"/>
    <property type="project" value="UniProtKB-KW"/>
</dbReference>
<protein>
    <submittedName>
        <fullName evidence="10">Uncharacterized protein</fullName>
    </submittedName>
</protein>
<dbReference type="Gene3D" id="2.60.120.920">
    <property type="match status" value="1"/>
</dbReference>
<keyword evidence="3 6" id="KW-0863">Zinc-finger</keyword>
<dbReference type="PANTHER" id="PTHR25465:SF5">
    <property type="entry name" value="E3 UBIQUITIN_ISG15 LIGASE TRIM25-RELATED"/>
    <property type="match status" value="1"/>
</dbReference>
<keyword evidence="4" id="KW-0862">Zinc</keyword>
<feature type="domain" description="B30.2/SPRY" evidence="9">
    <location>
        <begin position="190"/>
        <end position="381"/>
    </location>
</feature>
<dbReference type="SMART" id="SM00449">
    <property type="entry name" value="SPRY"/>
    <property type="match status" value="1"/>
</dbReference>
<evidence type="ECO:0000313" key="11">
    <source>
        <dbReference type="Proteomes" id="UP000261480"/>
    </source>
</evidence>
<dbReference type="InterPro" id="IPR017907">
    <property type="entry name" value="Znf_RING_CS"/>
</dbReference>
<dbReference type="Gene3D" id="3.30.40.10">
    <property type="entry name" value="Zinc/RING finger domain, C3HC4 (zinc finger)"/>
    <property type="match status" value="1"/>
</dbReference>
<accession>A0A3B3XJH1</accession>
<dbReference type="PROSITE" id="PS50089">
    <property type="entry name" value="ZF_RING_2"/>
    <property type="match status" value="1"/>
</dbReference>
<dbReference type="InterPro" id="IPR051051">
    <property type="entry name" value="E3_ubiq-ligase_TRIM/RNF"/>
</dbReference>
<dbReference type="InterPro" id="IPR003879">
    <property type="entry name" value="Butyrophylin_SPRY"/>
</dbReference>